<feature type="domain" description="Histidine kinase" evidence="9">
    <location>
        <begin position="209"/>
        <end position="425"/>
    </location>
</feature>
<dbReference type="CDD" id="cd00082">
    <property type="entry name" value="HisKA"/>
    <property type="match status" value="1"/>
</dbReference>
<evidence type="ECO:0000256" key="8">
    <source>
        <dbReference type="SAM" id="Phobius"/>
    </source>
</evidence>
<keyword evidence="4" id="KW-0597">Phosphoprotein</keyword>
<dbReference type="PANTHER" id="PTHR45453:SF3">
    <property type="entry name" value="HISTIDINE KINASE"/>
    <property type="match status" value="1"/>
</dbReference>
<reference evidence="11" key="1">
    <citation type="journal article" date="2021" name="mSystems">
        <title>Bacteria and Archaea Synergistically Convert Glycine Betaine to Biogenic Methane in the Formosa Cold Seep of the South China Sea.</title>
        <authorList>
            <person name="Li L."/>
            <person name="Zhang W."/>
            <person name="Zhang S."/>
            <person name="Song L."/>
            <person name="Sun Q."/>
            <person name="Zhang H."/>
            <person name="Xiang H."/>
            <person name="Dong X."/>
        </authorList>
    </citation>
    <scope>NUCLEOTIDE SEQUENCE</scope>
    <source>
        <strain evidence="11">ZWT</strain>
    </source>
</reference>
<dbReference type="GO" id="GO:0005886">
    <property type="term" value="C:plasma membrane"/>
    <property type="evidence" value="ECO:0007669"/>
    <property type="project" value="TreeGrafter"/>
</dbReference>
<evidence type="ECO:0000313" key="11">
    <source>
        <dbReference type="EMBL" id="MCM1989540.1"/>
    </source>
</evidence>
<gene>
    <name evidence="11" type="ORF">KDK92_07285</name>
</gene>
<accession>A0A9J6NZM2</accession>
<keyword evidence="7" id="KW-0902">Two-component regulatory system</keyword>
<feature type="transmembrane region" description="Helical" evidence="8">
    <location>
        <begin position="107"/>
        <end position="126"/>
    </location>
</feature>
<evidence type="ECO:0000256" key="6">
    <source>
        <dbReference type="ARBA" id="ARBA00022777"/>
    </source>
</evidence>
<dbReference type="InterPro" id="IPR050351">
    <property type="entry name" value="BphY/WalK/GraS-like"/>
</dbReference>
<comment type="subcellular location">
    <subcellularLocation>
        <location evidence="2">Membrane</location>
    </subcellularLocation>
</comment>
<dbReference type="Pfam" id="PF02518">
    <property type="entry name" value="HATPase_c"/>
    <property type="match status" value="1"/>
</dbReference>
<evidence type="ECO:0000256" key="1">
    <source>
        <dbReference type="ARBA" id="ARBA00000085"/>
    </source>
</evidence>
<dbReference type="InterPro" id="IPR005467">
    <property type="entry name" value="His_kinase_dom"/>
</dbReference>
<dbReference type="Gene3D" id="3.30.565.10">
    <property type="entry name" value="Histidine kinase-like ATPase, C-terminal domain"/>
    <property type="match status" value="1"/>
</dbReference>
<keyword evidence="8" id="KW-1133">Transmembrane helix</keyword>
<keyword evidence="12" id="KW-1185">Reference proteome</keyword>
<keyword evidence="6 11" id="KW-0418">Kinase</keyword>
<organism evidence="11 12">
    <name type="scientific">Oceanirhabdus seepicola</name>
    <dbReference type="NCBI Taxonomy" id="2828781"/>
    <lineage>
        <taxon>Bacteria</taxon>
        <taxon>Bacillati</taxon>
        <taxon>Bacillota</taxon>
        <taxon>Clostridia</taxon>
        <taxon>Eubacteriales</taxon>
        <taxon>Clostridiaceae</taxon>
        <taxon>Oceanirhabdus</taxon>
    </lineage>
</organism>
<dbReference type="Pfam" id="PF00672">
    <property type="entry name" value="HAMP"/>
    <property type="match status" value="1"/>
</dbReference>
<dbReference type="SUPFAM" id="SSF158472">
    <property type="entry name" value="HAMP domain-like"/>
    <property type="match status" value="1"/>
</dbReference>
<dbReference type="SMART" id="SM00388">
    <property type="entry name" value="HisKA"/>
    <property type="match status" value="1"/>
</dbReference>
<dbReference type="InterPro" id="IPR036097">
    <property type="entry name" value="HisK_dim/P_sf"/>
</dbReference>
<feature type="domain" description="HAMP" evidence="10">
    <location>
        <begin position="128"/>
        <end position="180"/>
    </location>
</feature>
<dbReference type="RefSeq" id="WP_250858532.1">
    <property type="nucleotide sequence ID" value="NZ_JAGSOJ010000001.1"/>
</dbReference>
<comment type="caution">
    <text evidence="11">The sequence shown here is derived from an EMBL/GenBank/DDBJ whole genome shotgun (WGS) entry which is preliminary data.</text>
</comment>
<dbReference type="PROSITE" id="PS50885">
    <property type="entry name" value="HAMP"/>
    <property type="match status" value="1"/>
</dbReference>
<evidence type="ECO:0000256" key="3">
    <source>
        <dbReference type="ARBA" id="ARBA00012438"/>
    </source>
</evidence>
<comment type="catalytic activity">
    <reaction evidence="1">
        <text>ATP + protein L-histidine = ADP + protein N-phospho-L-histidine.</text>
        <dbReference type="EC" id="2.7.13.3"/>
    </reaction>
</comment>
<dbReference type="GO" id="GO:0000155">
    <property type="term" value="F:phosphorelay sensor kinase activity"/>
    <property type="evidence" value="ECO:0007669"/>
    <property type="project" value="InterPro"/>
</dbReference>
<dbReference type="SMART" id="SM00304">
    <property type="entry name" value="HAMP"/>
    <property type="match status" value="1"/>
</dbReference>
<dbReference type="EC" id="2.7.13.3" evidence="3"/>
<reference evidence="11" key="2">
    <citation type="submission" date="2021-04" db="EMBL/GenBank/DDBJ databases">
        <authorList>
            <person name="Dong X."/>
        </authorList>
    </citation>
    <scope>NUCLEOTIDE SEQUENCE</scope>
    <source>
        <strain evidence="11">ZWT</strain>
    </source>
</reference>
<dbReference type="InterPro" id="IPR003594">
    <property type="entry name" value="HATPase_dom"/>
</dbReference>
<evidence type="ECO:0000313" key="12">
    <source>
        <dbReference type="Proteomes" id="UP001056429"/>
    </source>
</evidence>
<name>A0A9J6NZM2_9CLOT</name>
<protein>
    <recommendedName>
        <fullName evidence="3">histidine kinase</fullName>
        <ecNumber evidence="3">2.7.13.3</ecNumber>
    </recommendedName>
</protein>
<dbReference type="AlphaFoldDB" id="A0A9J6NZM2"/>
<dbReference type="SUPFAM" id="SSF55874">
    <property type="entry name" value="ATPase domain of HSP90 chaperone/DNA topoisomerase II/histidine kinase"/>
    <property type="match status" value="1"/>
</dbReference>
<dbReference type="SMART" id="SM00387">
    <property type="entry name" value="HATPase_c"/>
    <property type="match status" value="1"/>
</dbReference>
<evidence type="ECO:0000256" key="2">
    <source>
        <dbReference type="ARBA" id="ARBA00004370"/>
    </source>
</evidence>
<proteinExistence type="predicted"/>
<evidence type="ECO:0000256" key="5">
    <source>
        <dbReference type="ARBA" id="ARBA00022679"/>
    </source>
</evidence>
<evidence type="ECO:0000259" key="10">
    <source>
        <dbReference type="PROSITE" id="PS50885"/>
    </source>
</evidence>
<dbReference type="Gene3D" id="6.10.340.10">
    <property type="match status" value="1"/>
</dbReference>
<dbReference type="PANTHER" id="PTHR45453">
    <property type="entry name" value="PHOSPHATE REGULON SENSOR PROTEIN PHOR"/>
    <property type="match status" value="1"/>
</dbReference>
<dbReference type="CDD" id="cd06225">
    <property type="entry name" value="HAMP"/>
    <property type="match status" value="1"/>
</dbReference>
<dbReference type="EMBL" id="JAGSOJ010000001">
    <property type="protein sequence ID" value="MCM1989540.1"/>
    <property type="molecule type" value="Genomic_DNA"/>
</dbReference>
<dbReference type="GO" id="GO:0004721">
    <property type="term" value="F:phosphoprotein phosphatase activity"/>
    <property type="evidence" value="ECO:0007669"/>
    <property type="project" value="TreeGrafter"/>
</dbReference>
<dbReference type="FunFam" id="1.10.287.130:FF:000001">
    <property type="entry name" value="Two-component sensor histidine kinase"/>
    <property type="match status" value="1"/>
</dbReference>
<keyword evidence="5" id="KW-0808">Transferase</keyword>
<dbReference type="SUPFAM" id="SSF47384">
    <property type="entry name" value="Homodimeric domain of signal transducing histidine kinase"/>
    <property type="match status" value="1"/>
</dbReference>
<dbReference type="InterPro" id="IPR003660">
    <property type="entry name" value="HAMP_dom"/>
</dbReference>
<dbReference type="Gene3D" id="1.10.287.130">
    <property type="match status" value="1"/>
</dbReference>
<evidence type="ECO:0000259" key="9">
    <source>
        <dbReference type="PROSITE" id="PS50109"/>
    </source>
</evidence>
<keyword evidence="8" id="KW-0812">Transmembrane</keyword>
<dbReference type="GO" id="GO:0016036">
    <property type="term" value="P:cellular response to phosphate starvation"/>
    <property type="evidence" value="ECO:0007669"/>
    <property type="project" value="TreeGrafter"/>
</dbReference>
<sequence length="426" mass="48608">MENTSNIDIFIEDPMGKLLYSSKSYAIGEDIDDLMKQIPPFKDGFHPPLDIKKEEIIKGNIKVVWAEDLFIGADFLHVMGTLDNNNSLLLRLPLISIEKSISLANNFSLLVGVILFLVGMFVAYILSKSFTRPILEMNKTTNDLKHLKFDTKCTVESNDELGQLAQSINELSLELDSTISSLNISNKELQQEIKDKIKIDEKRKQLLNNVSHELKTPLALMQGYAEGLKLNVAKNHNRVDFYCDVIMDEAKKMNQLVQNLLNINQIEFGDTSLHKTQFEIVEFVEYILEKYHDKFEANSLNVSFNSISPSMVFVDQLKTEQILTNYINNAIQYVDKNNIINITLENLKDKIRIEVYNSSQKIPEEELEKLWDSFYKMNTARTRDIGGHGLGLSIVKAIQEATGNAYGVRSEDFGVSFWFELDKTPS</sequence>
<evidence type="ECO:0000256" key="4">
    <source>
        <dbReference type="ARBA" id="ARBA00022553"/>
    </source>
</evidence>
<dbReference type="Proteomes" id="UP001056429">
    <property type="component" value="Unassembled WGS sequence"/>
</dbReference>
<dbReference type="Pfam" id="PF00512">
    <property type="entry name" value="HisKA"/>
    <property type="match status" value="1"/>
</dbReference>
<keyword evidence="8" id="KW-0472">Membrane</keyword>
<dbReference type="PROSITE" id="PS50109">
    <property type="entry name" value="HIS_KIN"/>
    <property type="match status" value="1"/>
</dbReference>
<dbReference type="InterPro" id="IPR003661">
    <property type="entry name" value="HisK_dim/P_dom"/>
</dbReference>
<dbReference type="InterPro" id="IPR036890">
    <property type="entry name" value="HATPase_C_sf"/>
</dbReference>
<evidence type="ECO:0000256" key="7">
    <source>
        <dbReference type="ARBA" id="ARBA00023012"/>
    </source>
</evidence>